<keyword evidence="6" id="KW-1185">Reference proteome</keyword>
<accession>A0ABU4HIQ9</accession>
<feature type="domain" description="PKD" evidence="4">
    <location>
        <begin position="204"/>
        <end position="244"/>
    </location>
</feature>
<keyword evidence="2" id="KW-1133">Transmembrane helix</keyword>
<dbReference type="PROSITE" id="PS50093">
    <property type="entry name" value="PKD"/>
    <property type="match status" value="1"/>
</dbReference>
<evidence type="ECO:0000256" key="3">
    <source>
        <dbReference type="SAM" id="SignalP"/>
    </source>
</evidence>
<organism evidence="5 6">
    <name type="scientific">Conexibacter stalactiti</name>
    <dbReference type="NCBI Taxonomy" id="1940611"/>
    <lineage>
        <taxon>Bacteria</taxon>
        <taxon>Bacillati</taxon>
        <taxon>Actinomycetota</taxon>
        <taxon>Thermoleophilia</taxon>
        <taxon>Solirubrobacterales</taxon>
        <taxon>Conexibacteraceae</taxon>
        <taxon>Conexibacter</taxon>
    </lineage>
</organism>
<gene>
    <name evidence="5" type="ORF">R7226_02545</name>
</gene>
<evidence type="ECO:0000256" key="1">
    <source>
        <dbReference type="SAM" id="MobiDB-lite"/>
    </source>
</evidence>
<keyword evidence="2" id="KW-0472">Membrane</keyword>
<dbReference type="InterPro" id="IPR000601">
    <property type="entry name" value="PKD_dom"/>
</dbReference>
<comment type="caution">
    <text evidence="5">The sequence shown here is derived from an EMBL/GenBank/DDBJ whole genome shotgun (WGS) entry which is preliminary data.</text>
</comment>
<feature type="compositionally biased region" description="Pro residues" evidence="1">
    <location>
        <begin position="330"/>
        <end position="348"/>
    </location>
</feature>
<name>A0ABU4HIQ9_9ACTN</name>
<evidence type="ECO:0000313" key="5">
    <source>
        <dbReference type="EMBL" id="MDW5593200.1"/>
    </source>
</evidence>
<dbReference type="EMBL" id="JAWSTH010000003">
    <property type="protein sequence ID" value="MDW5593200.1"/>
    <property type="molecule type" value="Genomic_DNA"/>
</dbReference>
<feature type="compositionally biased region" description="Basic and acidic residues" evidence="1">
    <location>
        <begin position="269"/>
        <end position="283"/>
    </location>
</feature>
<reference evidence="6" key="1">
    <citation type="submission" date="2023-07" db="EMBL/GenBank/DDBJ databases">
        <title>Conexibacter stalactiti sp. nov., isolated from stalactites in a lava cave and emended description of the genus Conexibacter.</title>
        <authorList>
            <person name="Lee S.D."/>
        </authorList>
    </citation>
    <scope>NUCLEOTIDE SEQUENCE [LARGE SCALE GENOMIC DNA]</scope>
    <source>
        <strain evidence="6">KCTC 39840</strain>
    </source>
</reference>
<keyword evidence="2" id="KW-0812">Transmembrane</keyword>
<evidence type="ECO:0000313" key="6">
    <source>
        <dbReference type="Proteomes" id="UP001284601"/>
    </source>
</evidence>
<dbReference type="RefSeq" id="WP_318595462.1">
    <property type="nucleotide sequence ID" value="NZ_JAWSTH010000003.1"/>
</dbReference>
<feature type="signal peptide" evidence="3">
    <location>
        <begin position="1"/>
        <end position="36"/>
    </location>
</feature>
<feature type="transmembrane region" description="Helical" evidence="2">
    <location>
        <begin position="418"/>
        <end position="436"/>
    </location>
</feature>
<protein>
    <recommendedName>
        <fullName evidence="4">PKD domain-containing protein</fullName>
    </recommendedName>
</protein>
<dbReference type="Proteomes" id="UP001284601">
    <property type="component" value="Unassembled WGS sequence"/>
</dbReference>
<proteinExistence type="predicted"/>
<feature type="chain" id="PRO_5047337363" description="PKD domain-containing protein" evidence="3">
    <location>
        <begin position="37"/>
        <end position="447"/>
    </location>
</feature>
<dbReference type="PROSITE" id="PS51257">
    <property type="entry name" value="PROKAR_LIPOPROTEIN"/>
    <property type="match status" value="1"/>
</dbReference>
<feature type="region of interest" description="Disordered" evidence="1">
    <location>
        <begin position="269"/>
        <end position="371"/>
    </location>
</feature>
<sequence length="447" mass="47264">MRRSNDRLRATARQHPLRALLALAALLIACAVPAQAQEAPPAGTAQDPIVSIQPADPAAAPLTIPWSRLINHLSGAPFWVPDGENGQRSVMASVSLRTILNLFDLELTTYNAVAAPRAGTYDLVMSGQSLMANSMTAGVFQDTDGQLKLVRSATGDDARIIVVPSADNVLRLNLRQEPAVTALPSGVREGGSIRFVVTVPFGYDPASLTYEWYINDAAGTRFKTSEPGTVRRFDEAGDYNVTVTYLQNGRPIDSGQGLTSFAVISRERPDDGYLPERDRDRVRTAGGRGKGVRDAPQEDAPDDAATDAPEVPQTSGDGSYNGGGSSGYTPPAPAATPPPTPDPAPTAPATPVRRAPQRRAPARRAAAPELPQGETVDGYLLASATGVPVVPSAAITPADQELLGLKPPQADRSLHVPTGVWVALGLLLLVVLGWGLESRTTLPYFRP</sequence>
<keyword evidence="3" id="KW-0732">Signal</keyword>
<evidence type="ECO:0000259" key="4">
    <source>
        <dbReference type="PROSITE" id="PS50093"/>
    </source>
</evidence>
<evidence type="ECO:0000256" key="2">
    <source>
        <dbReference type="SAM" id="Phobius"/>
    </source>
</evidence>